<dbReference type="RefSeq" id="WP_305996077.1">
    <property type="nucleotide sequence ID" value="NZ_JAVALS010000003.1"/>
</dbReference>
<feature type="domain" description="HTH marR-type" evidence="6">
    <location>
        <begin position="9"/>
        <end position="140"/>
    </location>
</feature>
<evidence type="ECO:0000259" key="6">
    <source>
        <dbReference type="PROSITE" id="PS50995"/>
    </source>
</evidence>
<keyword evidence="8" id="KW-1185">Reference proteome</keyword>
<dbReference type="InterPro" id="IPR039422">
    <property type="entry name" value="MarR/SlyA-like"/>
</dbReference>
<dbReference type="PROSITE" id="PS50995">
    <property type="entry name" value="HTH_MARR_2"/>
    <property type="match status" value="1"/>
</dbReference>
<evidence type="ECO:0000313" key="8">
    <source>
        <dbReference type="Proteomes" id="UP001232725"/>
    </source>
</evidence>
<accession>A0ABT9IN84</accession>
<sequence>MSYEQLDLDAQLCFPLHTAARAVTRAYGTLLAESGLTYPQYLVMLALWKDDAPQSVGELGEKLRLDTGTLTPLLKRLEAAGHLERRRSVSDERKVLITVTPQGLALRDTVADVPQRLASAISLEEGDAERLKAMLGHIMEALDAVR</sequence>
<keyword evidence="3" id="KW-0805">Transcription regulation</keyword>
<keyword evidence="5" id="KW-0804">Transcription</keyword>
<dbReference type="PRINTS" id="PR00598">
    <property type="entry name" value="HTHMARR"/>
</dbReference>
<dbReference type="Pfam" id="PF22381">
    <property type="entry name" value="Staph_reg_Sar_Rot"/>
    <property type="match status" value="1"/>
</dbReference>
<evidence type="ECO:0000256" key="4">
    <source>
        <dbReference type="ARBA" id="ARBA00023125"/>
    </source>
</evidence>
<evidence type="ECO:0000256" key="1">
    <source>
        <dbReference type="ARBA" id="ARBA00004496"/>
    </source>
</evidence>
<protein>
    <submittedName>
        <fullName evidence="7">MarR family transcriptional regulator</fullName>
    </submittedName>
</protein>
<dbReference type="Gene3D" id="1.10.10.10">
    <property type="entry name" value="Winged helix-like DNA-binding domain superfamily/Winged helix DNA-binding domain"/>
    <property type="match status" value="1"/>
</dbReference>
<name>A0ABT9IN84_9MICC</name>
<dbReference type="InterPro" id="IPR055166">
    <property type="entry name" value="Transc_reg_Sar_Rot_HTH"/>
</dbReference>
<dbReference type="SMART" id="SM00347">
    <property type="entry name" value="HTH_MARR"/>
    <property type="match status" value="1"/>
</dbReference>
<dbReference type="InterPro" id="IPR036388">
    <property type="entry name" value="WH-like_DNA-bd_sf"/>
</dbReference>
<keyword evidence="4" id="KW-0238">DNA-binding</keyword>
<dbReference type="EMBL" id="JAVALS010000003">
    <property type="protein sequence ID" value="MDP5227038.1"/>
    <property type="molecule type" value="Genomic_DNA"/>
</dbReference>
<dbReference type="SUPFAM" id="SSF46785">
    <property type="entry name" value="Winged helix' DNA-binding domain"/>
    <property type="match status" value="1"/>
</dbReference>
<dbReference type="InterPro" id="IPR036390">
    <property type="entry name" value="WH_DNA-bd_sf"/>
</dbReference>
<evidence type="ECO:0000256" key="2">
    <source>
        <dbReference type="ARBA" id="ARBA00022490"/>
    </source>
</evidence>
<evidence type="ECO:0000256" key="3">
    <source>
        <dbReference type="ARBA" id="ARBA00023015"/>
    </source>
</evidence>
<dbReference type="PANTHER" id="PTHR33164:SF5">
    <property type="entry name" value="ORGANIC HYDROPEROXIDE RESISTANCE TRANSCRIPTIONAL REGULATOR"/>
    <property type="match status" value="1"/>
</dbReference>
<dbReference type="InterPro" id="IPR000835">
    <property type="entry name" value="HTH_MarR-typ"/>
</dbReference>
<gene>
    <name evidence="7" type="ORF">Q9R02_07740</name>
</gene>
<comment type="subcellular location">
    <subcellularLocation>
        <location evidence="1">Cytoplasm</location>
    </subcellularLocation>
</comment>
<evidence type="ECO:0000313" key="7">
    <source>
        <dbReference type="EMBL" id="MDP5227038.1"/>
    </source>
</evidence>
<keyword evidence="2" id="KW-0963">Cytoplasm</keyword>
<proteinExistence type="predicted"/>
<reference evidence="7 8" key="1">
    <citation type="submission" date="2023-08" db="EMBL/GenBank/DDBJ databases">
        <title>Arthrobacter horti sp. nov., isolated from forest soil.</title>
        <authorList>
            <person name="Park M."/>
        </authorList>
    </citation>
    <scope>NUCLEOTIDE SEQUENCE [LARGE SCALE GENOMIC DNA]</scope>
    <source>
        <strain evidence="7 8">YJM1</strain>
    </source>
</reference>
<dbReference type="Proteomes" id="UP001232725">
    <property type="component" value="Unassembled WGS sequence"/>
</dbReference>
<dbReference type="PANTHER" id="PTHR33164">
    <property type="entry name" value="TRANSCRIPTIONAL REGULATOR, MARR FAMILY"/>
    <property type="match status" value="1"/>
</dbReference>
<comment type="caution">
    <text evidence="7">The sequence shown here is derived from an EMBL/GenBank/DDBJ whole genome shotgun (WGS) entry which is preliminary data.</text>
</comment>
<evidence type="ECO:0000256" key="5">
    <source>
        <dbReference type="ARBA" id="ARBA00023163"/>
    </source>
</evidence>
<organism evidence="7 8">
    <name type="scientific">Arthrobacter horti</name>
    <dbReference type="NCBI Taxonomy" id="3068273"/>
    <lineage>
        <taxon>Bacteria</taxon>
        <taxon>Bacillati</taxon>
        <taxon>Actinomycetota</taxon>
        <taxon>Actinomycetes</taxon>
        <taxon>Micrococcales</taxon>
        <taxon>Micrococcaceae</taxon>
        <taxon>Arthrobacter</taxon>
    </lineage>
</organism>